<evidence type="ECO:0000313" key="1">
    <source>
        <dbReference type="EMBL" id="ABN08476.1"/>
    </source>
</evidence>
<accession>A2Q4C6</accession>
<dbReference type="AlphaFoldDB" id="A2Q4C6"/>
<protein>
    <submittedName>
        <fullName evidence="1">Uncharacterized protein</fullName>
    </submittedName>
</protein>
<organism evidence="1">
    <name type="scientific">Medicago truncatula</name>
    <name type="common">Barrel medic</name>
    <name type="synonym">Medicago tribuloides</name>
    <dbReference type="NCBI Taxonomy" id="3880"/>
    <lineage>
        <taxon>Eukaryota</taxon>
        <taxon>Viridiplantae</taxon>
        <taxon>Streptophyta</taxon>
        <taxon>Embryophyta</taxon>
        <taxon>Tracheophyta</taxon>
        <taxon>Spermatophyta</taxon>
        <taxon>Magnoliopsida</taxon>
        <taxon>eudicotyledons</taxon>
        <taxon>Gunneridae</taxon>
        <taxon>Pentapetalae</taxon>
        <taxon>rosids</taxon>
        <taxon>fabids</taxon>
        <taxon>Fabales</taxon>
        <taxon>Fabaceae</taxon>
        <taxon>Papilionoideae</taxon>
        <taxon>50 kb inversion clade</taxon>
        <taxon>NPAAA clade</taxon>
        <taxon>Hologalegina</taxon>
        <taxon>IRL clade</taxon>
        <taxon>Trifolieae</taxon>
        <taxon>Medicago</taxon>
    </lineage>
</organism>
<sequence>MHLITSFRFRLEGSSSNVPANTFHLHREDSSSAVLEHRRQPLGLIDRHGTDQYEF</sequence>
<gene>
    <name evidence="1" type="ORF">MtrDRAFT_AC157472g14v2</name>
</gene>
<reference evidence="1" key="1">
    <citation type="submission" date="2005-03" db="EMBL/GenBank/DDBJ databases">
        <authorList>
            <person name="Town C.D."/>
        </authorList>
    </citation>
    <scope>NUCLEOTIDE SEQUENCE</scope>
</reference>
<reference evidence="1" key="2">
    <citation type="submission" date="2007-03" db="EMBL/GenBank/DDBJ databases">
        <authorList>
            <consortium name="The International Medicago Genome Annotation Group"/>
        </authorList>
    </citation>
    <scope>NUCLEOTIDE SEQUENCE</scope>
</reference>
<proteinExistence type="predicted"/>
<dbReference type="EMBL" id="AC157472">
    <property type="protein sequence ID" value="ABN08476.1"/>
    <property type="molecule type" value="Genomic_DNA"/>
</dbReference>
<name>A2Q4C6_MEDTR</name>